<organism evidence="1 2">
    <name type="scientific">Streptomyces durocortorensis</name>
    <dbReference type="NCBI Taxonomy" id="2811104"/>
    <lineage>
        <taxon>Bacteria</taxon>
        <taxon>Bacillati</taxon>
        <taxon>Actinomycetota</taxon>
        <taxon>Actinomycetes</taxon>
        <taxon>Kitasatosporales</taxon>
        <taxon>Streptomycetaceae</taxon>
        <taxon>Streptomyces</taxon>
    </lineage>
</organism>
<evidence type="ECO:0000313" key="1">
    <source>
        <dbReference type="EMBL" id="MBM7052949.1"/>
    </source>
</evidence>
<keyword evidence="2" id="KW-1185">Reference proteome</keyword>
<name>A0ABS2HSY6_9ACTN</name>
<dbReference type="Proteomes" id="UP000712045">
    <property type="component" value="Unassembled WGS sequence"/>
</dbReference>
<sequence>MRDVSGDREAVVLGADRAAAWVGGPGDDEAIRPEIVIGFHGLCLVKPIDSDDWYMGGLNDDGTVDCWSAYDDFHEALRGL</sequence>
<proteinExistence type="predicted"/>
<accession>A0ABS2HSY6</accession>
<reference evidence="1 2" key="1">
    <citation type="submission" date="2021-02" db="EMBL/GenBank/DDBJ databases">
        <title>Genome Streptomyces sp. RHZ10.</title>
        <authorList>
            <person name="Besaury L."/>
        </authorList>
    </citation>
    <scope>NUCLEOTIDE SEQUENCE [LARGE SCALE GENOMIC DNA]</scope>
    <source>
        <strain evidence="1 2">RHZ10</strain>
    </source>
</reference>
<evidence type="ECO:0000313" key="2">
    <source>
        <dbReference type="Proteomes" id="UP000712045"/>
    </source>
</evidence>
<comment type="caution">
    <text evidence="1">The sequence shown here is derived from an EMBL/GenBank/DDBJ whole genome shotgun (WGS) entry which is preliminary data.</text>
</comment>
<dbReference type="EMBL" id="JAFEUF010000009">
    <property type="protein sequence ID" value="MBM7052949.1"/>
    <property type="molecule type" value="Genomic_DNA"/>
</dbReference>
<protein>
    <submittedName>
        <fullName evidence="1">Uncharacterized protein</fullName>
    </submittedName>
</protein>
<gene>
    <name evidence="1" type="ORF">JS521_03465</name>
</gene>